<protein>
    <submittedName>
        <fullName evidence="2">Uncharacterized protein</fullName>
    </submittedName>
</protein>
<evidence type="ECO:0000313" key="3">
    <source>
        <dbReference type="Proteomes" id="UP000053789"/>
    </source>
</evidence>
<accession>A0A0D2GAI3</accession>
<keyword evidence="1" id="KW-1133">Transmembrane helix</keyword>
<feature type="transmembrane region" description="Helical" evidence="1">
    <location>
        <begin position="145"/>
        <end position="164"/>
    </location>
</feature>
<keyword evidence="1" id="KW-0472">Membrane</keyword>
<sequence length="206" mass="22673">MRCKDSRDRIYSLRGPLGSCRGYDQIKPPIKTVDYSKPAEAEILECAFLLLASLPLRTDVEDDFSGIRPIYDLLSPSPARGVPSLQKFSLDPSVPIQPKVWTACLFHEVTCFQLAMVEAHDFLEFTATFEQNDIFTLKKKLAQSFATLGSLLALAICAVPGGLACKYAQAACGQKSTSSSQQACKTRGWTVIFSCTRQWSHLSVGL</sequence>
<dbReference type="VEuPathDB" id="FungiDB:Z519_04177"/>
<dbReference type="GeneID" id="27697105"/>
<gene>
    <name evidence="2" type="ORF">Z519_04177</name>
</gene>
<organism evidence="2 3">
    <name type="scientific">Cladophialophora bantiana (strain ATCC 10958 / CBS 173.52 / CDC B-1940 / NIH 8579)</name>
    <name type="common">Xylohypha bantiana</name>
    <dbReference type="NCBI Taxonomy" id="1442370"/>
    <lineage>
        <taxon>Eukaryota</taxon>
        <taxon>Fungi</taxon>
        <taxon>Dikarya</taxon>
        <taxon>Ascomycota</taxon>
        <taxon>Pezizomycotina</taxon>
        <taxon>Eurotiomycetes</taxon>
        <taxon>Chaetothyriomycetidae</taxon>
        <taxon>Chaetothyriales</taxon>
        <taxon>Herpotrichiellaceae</taxon>
        <taxon>Cladophialophora</taxon>
    </lineage>
</organism>
<reference evidence="2" key="1">
    <citation type="submission" date="2015-01" db="EMBL/GenBank/DDBJ databases">
        <title>The Genome Sequence of Cladophialophora bantiana CBS 173.52.</title>
        <authorList>
            <consortium name="The Broad Institute Genomics Platform"/>
            <person name="Cuomo C."/>
            <person name="de Hoog S."/>
            <person name="Gorbushina A."/>
            <person name="Stielow B."/>
            <person name="Teixiera M."/>
            <person name="Abouelleil A."/>
            <person name="Chapman S.B."/>
            <person name="Priest M."/>
            <person name="Young S.K."/>
            <person name="Wortman J."/>
            <person name="Nusbaum C."/>
            <person name="Birren B."/>
        </authorList>
    </citation>
    <scope>NUCLEOTIDE SEQUENCE [LARGE SCALE GENOMIC DNA]</scope>
    <source>
        <strain evidence="2">CBS 173.52</strain>
    </source>
</reference>
<dbReference type="HOGENOM" id="CLU_1331816_0_0_1"/>
<dbReference type="RefSeq" id="XP_016622261.1">
    <property type="nucleotide sequence ID" value="XM_016761923.1"/>
</dbReference>
<keyword evidence="3" id="KW-1185">Reference proteome</keyword>
<evidence type="ECO:0000313" key="2">
    <source>
        <dbReference type="EMBL" id="KIW95592.1"/>
    </source>
</evidence>
<dbReference type="Proteomes" id="UP000053789">
    <property type="component" value="Unassembled WGS sequence"/>
</dbReference>
<name>A0A0D2GAI3_CLAB1</name>
<proteinExistence type="predicted"/>
<dbReference type="AlphaFoldDB" id="A0A0D2GAI3"/>
<evidence type="ECO:0000256" key="1">
    <source>
        <dbReference type="SAM" id="Phobius"/>
    </source>
</evidence>
<keyword evidence="1" id="KW-0812">Transmembrane</keyword>
<dbReference type="EMBL" id="KN846984">
    <property type="protein sequence ID" value="KIW95592.1"/>
    <property type="molecule type" value="Genomic_DNA"/>
</dbReference>